<dbReference type="Gene3D" id="3.90.1570.10">
    <property type="entry name" value="tt1808, chain A"/>
    <property type="match status" value="1"/>
</dbReference>
<dbReference type="Proteomes" id="UP000297668">
    <property type="component" value="Unassembled WGS sequence"/>
</dbReference>
<dbReference type="EMBL" id="SJZF01000005">
    <property type="protein sequence ID" value="TFU26907.1"/>
    <property type="molecule type" value="Genomic_DNA"/>
</dbReference>
<keyword evidence="2" id="KW-0255">Endonuclease</keyword>
<reference evidence="2 3" key="1">
    <citation type="submission" date="2019-03" db="EMBL/GenBank/DDBJ databases">
        <title>Thermus tengchongensis species for the arsenic transformation mechanism.</title>
        <authorList>
            <person name="Yuan G.C."/>
        </authorList>
    </citation>
    <scope>NUCLEOTIDE SEQUENCE [LARGE SCALE GENOMIC DNA]</scope>
    <source>
        <strain evidence="2 3">15W</strain>
    </source>
</reference>
<proteinExistence type="predicted"/>
<feature type="domain" description="Putative restriction endonuclease" evidence="1">
    <location>
        <begin position="11"/>
        <end position="178"/>
    </location>
</feature>
<dbReference type="PANTHER" id="PTHR35400">
    <property type="entry name" value="SLR1083 PROTEIN"/>
    <property type="match status" value="1"/>
</dbReference>
<dbReference type="AlphaFoldDB" id="A0A4Y9FCM9"/>
<evidence type="ECO:0000259" key="1">
    <source>
        <dbReference type="Pfam" id="PF05685"/>
    </source>
</evidence>
<dbReference type="PANTHER" id="PTHR35400:SF1">
    <property type="entry name" value="SLR1083 PROTEIN"/>
    <property type="match status" value="1"/>
</dbReference>
<evidence type="ECO:0000313" key="3">
    <source>
        <dbReference type="Proteomes" id="UP000297668"/>
    </source>
</evidence>
<protein>
    <submittedName>
        <fullName evidence="2">Uma2 family endonuclease</fullName>
    </submittedName>
</protein>
<dbReference type="InterPro" id="IPR008538">
    <property type="entry name" value="Uma2"/>
</dbReference>
<dbReference type="SUPFAM" id="SSF52980">
    <property type="entry name" value="Restriction endonuclease-like"/>
    <property type="match status" value="1"/>
</dbReference>
<keyword evidence="2" id="KW-0378">Hydrolase</keyword>
<dbReference type="InterPro" id="IPR011335">
    <property type="entry name" value="Restrct_endonuc-II-like"/>
</dbReference>
<gene>
    <name evidence="2" type="ORF">E0687_04055</name>
</gene>
<organism evidence="2 3">
    <name type="scientific">Thermus tengchongensis</name>
    <dbReference type="NCBI Taxonomy" id="1214928"/>
    <lineage>
        <taxon>Bacteria</taxon>
        <taxon>Thermotogati</taxon>
        <taxon>Deinococcota</taxon>
        <taxon>Deinococci</taxon>
        <taxon>Thermales</taxon>
        <taxon>Thermaceae</taxon>
        <taxon>Thermus</taxon>
    </lineage>
</organism>
<sequence>MIRTRRFTRREYHRLGEAGILGEDERVELLEGSLVEMSPIGSRHAACVKKINTLFHRALEGRALVGVQDPIQLSEDSEPQPDLVLLRPRADFYAEDHPGPEDVLLLVEVAEASLAYDREVKLPLYAQAGIPEVWLVHLAENQVEVHRGPREERYGETQTLVPGQSLSPLAFPEVRFKVEDLLP</sequence>
<dbReference type="Pfam" id="PF05685">
    <property type="entry name" value="Uma2"/>
    <property type="match status" value="1"/>
</dbReference>
<comment type="caution">
    <text evidence="2">The sequence shown here is derived from an EMBL/GenBank/DDBJ whole genome shotgun (WGS) entry which is preliminary data.</text>
</comment>
<dbReference type="CDD" id="cd06260">
    <property type="entry name" value="DUF820-like"/>
    <property type="match status" value="1"/>
</dbReference>
<dbReference type="RefSeq" id="WP_135259835.1">
    <property type="nucleotide sequence ID" value="NZ_SJZF01000005.1"/>
</dbReference>
<name>A0A4Y9FCM9_9DEIN</name>
<dbReference type="InterPro" id="IPR012296">
    <property type="entry name" value="Nuclease_put_TT1808"/>
</dbReference>
<accession>A0A4Y9FCM9</accession>
<keyword evidence="2" id="KW-0540">Nuclease</keyword>
<dbReference type="GO" id="GO:0004519">
    <property type="term" value="F:endonuclease activity"/>
    <property type="evidence" value="ECO:0007669"/>
    <property type="project" value="UniProtKB-KW"/>
</dbReference>
<evidence type="ECO:0000313" key="2">
    <source>
        <dbReference type="EMBL" id="TFU26907.1"/>
    </source>
</evidence>